<feature type="region of interest" description="Disordered" evidence="1">
    <location>
        <begin position="39"/>
        <end position="75"/>
    </location>
</feature>
<comment type="caution">
    <text evidence="3">The sequence shown here is derived from an EMBL/GenBank/DDBJ whole genome shotgun (WGS) entry which is preliminary data.</text>
</comment>
<dbReference type="AlphaFoldDB" id="A0A167XZ96"/>
<reference evidence="3 4" key="1">
    <citation type="journal article" date="2016" name="Genome Biol. Evol.">
        <title>Divergent and convergent evolution of fungal pathogenicity.</title>
        <authorList>
            <person name="Shang Y."/>
            <person name="Xiao G."/>
            <person name="Zheng P."/>
            <person name="Cen K."/>
            <person name="Zhan S."/>
            <person name="Wang C."/>
        </authorList>
    </citation>
    <scope>NUCLEOTIDE SEQUENCE [LARGE SCALE GENOMIC DNA]</scope>
    <source>
        <strain evidence="3 4">ARSEF 7405</strain>
    </source>
</reference>
<feature type="domain" description="Extracellular mutant protein 11 C-terminal" evidence="2">
    <location>
        <begin position="369"/>
        <end position="500"/>
    </location>
</feature>
<evidence type="ECO:0000313" key="4">
    <source>
        <dbReference type="Proteomes" id="UP000242877"/>
    </source>
</evidence>
<dbReference type="PANTHER" id="PTHR28244">
    <property type="entry name" value="RNA POLYMERASE I-SPECIFIC TRANSCRIPTION INITIATION FACTOR RRN11"/>
    <property type="match status" value="1"/>
</dbReference>
<feature type="region of interest" description="Disordered" evidence="1">
    <location>
        <begin position="1"/>
        <end position="25"/>
    </location>
</feature>
<name>A0A167XZ96_9EURO</name>
<dbReference type="InterPro" id="IPR053029">
    <property type="entry name" value="RNA_pol_I-specific_init_factor"/>
</dbReference>
<protein>
    <recommendedName>
        <fullName evidence="2">Extracellular mutant protein 11 C-terminal domain-containing protein</fullName>
    </recommendedName>
</protein>
<dbReference type="PANTHER" id="PTHR28244:SF1">
    <property type="entry name" value="RNA POLYMERASE I-SPECIFIC TRANSCRIPTION INITIATION FACTOR RRN11"/>
    <property type="match status" value="1"/>
</dbReference>
<feature type="compositionally biased region" description="Polar residues" evidence="1">
    <location>
        <begin position="252"/>
        <end position="270"/>
    </location>
</feature>
<feature type="compositionally biased region" description="Polar residues" evidence="1">
    <location>
        <begin position="13"/>
        <end position="23"/>
    </location>
</feature>
<dbReference type="InterPro" id="IPR029178">
    <property type="entry name" value="Ecm11_C"/>
</dbReference>
<sequence>MPVREFFHDRQSSENGINNQRPNHNARKLAAEMARVTVPPTRLPDMNRRSSAKQYQPAPLSPPAVPQDDQGDMFDTDLEGIDDTTTITGSMIDDGVAIVNPRPRRFQDYDPPVPQQQEDFRESFTERMAREFVQEGSSTEQHNEPAHQEEPMAGNEHDEFDDPELGRVLSWEDTMELDKQPRTWQQIEAALRQGSQQSNQRNDDFRDSYLLQDSPRRRPPIPEQRANLRSSIRPATSYPAPKPLSRPRIANSRFSTPNTPFSPASANANATEPRETLRPASVAGRPQSPPENAIAKMELVPRDPLQDQQHQHHRVPSGREDGIFDTTNLSAVDSSESSDPQTVYTSVHLSTLSPSVSSKRDSGEAFESDYPPNILRSKTFAELEAESFDYNPTPLQPVFPPQRTPLSLNEKLERLKSLTDGQRRTFFSSLTLAEWEDSGDWLIEQFQELLKKTKDARTERRKMAHVFEKEIARRYAAVEAESQGLKSRLNEMKTGGLGVLKAQRQI</sequence>
<feature type="compositionally biased region" description="Polar residues" evidence="1">
    <location>
        <begin position="325"/>
        <end position="357"/>
    </location>
</feature>
<organism evidence="3 4">
    <name type="scientific">Ascosphaera apis ARSEF 7405</name>
    <dbReference type="NCBI Taxonomy" id="392613"/>
    <lineage>
        <taxon>Eukaryota</taxon>
        <taxon>Fungi</taxon>
        <taxon>Dikarya</taxon>
        <taxon>Ascomycota</taxon>
        <taxon>Pezizomycotina</taxon>
        <taxon>Eurotiomycetes</taxon>
        <taxon>Eurotiomycetidae</taxon>
        <taxon>Onygenales</taxon>
        <taxon>Ascosphaeraceae</taxon>
        <taxon>Ascosphaera</taxon>
    </lineage>
</organism>
<dbReference type="Proteomes" id="UP000242877">
    <property type="component" value="Unassembled WGS sequence"/>
</dbReference>
<feature type="region of interest" description="Disordered" evidence="1">
    <location>
        <begin position="304"/>
        <end position="370"/>
    </location>
</feature>
<dbReference type="GO" id="GO:0017025">
    <property type="term" value="F:TBP-class protein binding"/>
    <property type="evidence" value="ECO:0007669"/>
    <property type="project" value="TreeGrafter"/>
</dbReference>
<keyword evidence="4" id="KW-1185">Reference proteome</keyword>
<dbReference type="GO" id="GO:0070860">
    <property type="term" value="C:RNA polymerase I core factor complex"/>
    <property type="evidence" value="ECO:0007669"/>
    <property type="project" value="TreeGrafter"/>
</dbReference>
<feature type="compositionally biased region" description="Basic and acidic residues" evidence="1">
    <location>
        <begin position="1"/>
        <end position="12"/>
    </location>
</feature>
<dbReference type="VEuPathDB" id="FungiDB:AAP_03757"/>
<dbReference type="GO" id="GO:0001164">
    <property type="term" value="F:RNA polymerase I core promoter sequence-specific DNA binding"/>
    <property type="evidence" value="ECO:0007669"/>
    <property type="project" value="TreeGrafter"/>
</dbReference>
<evidence type="ECO:0000313" key="3">
    <source>
        <dbReference type="EMBL" id="KZZ90662.1"/>
    </source>
</evidence>
<accession>A0A167XZ96</accession>
<dbReference type="GO" id="GO:0042790">
    <property type="term" value="P:nucleolar large rRNA transcription by RNA polymerase I"/>
    <property type="evidence" value="ECO:0007669"/>
    <property type="project" value="TreeGrafter"/>
</dbReference>
<dbReference type="OrthoDB" id="4206300at2759"/>
<dbReference type="Pfam" id="PF15463">
    <property type="entry name" value="ECM11"/>
    <property type="match status" value="1"/>
</dbReference>
<evidence type="ECO:0000256" key="1">
    <source>
        <dbReference type="SAM" id="MobiDB-lite"/>
    </source>
</evidence>
<proteinExistence type="predicted"/>
<dbReference type="EMBL" id="AZGZ01000016">
    <property type="protein sequence ID" value="KZZ90662.1"/>
    <property type="molecule type" value="Genomic_DNA"/>
</dbReference>
<feature type="compositionally biased region" description="Basic and acidic residues" evidence="1">
    <location>
        <begin position="141"/>
        <end position="150"/>
    </location>
</feature>
<gene>
    <name evidence="3" type="ORF">AAP_03757</name>
</gene>
<evidence type="ECO:0000259" key="2">
    <source>
        <dbReference type="Pfam" id="PF15463"/>
    </source>
</evidence>
<feature type="region of interest" description="Disordered" evidence="1">
    <location>
        <begin position="133"/>
        <end position="290"/>
    </location>
</feature>